<dbReference type="AlphaFoldDB" id="A0A8H6G689"/>
<dbReference type="EMBL" id="JACCJC010000001">
    <property type="protein sequence ID" value="KAF6241295.1"/>
    <property type="molecule type" value="Genomic_DNA"/>
</dbReference>
<keyword evidence="1" id="KW-0472">Membrane</keyword>
<dbReference type="Proteomes" id="UP000578531">
    <property type="component" value="Unassembled WGS sequence"/>
</dbReference>
<name>A0A8H6G689_9LECA</name>
<organism evidence="2 3">
    <name type="scientific">Letharia columbiana</name>
    <dbReference type="NCBI Taxonomy" id="112416"/>
    <lineage>
        <taxon>Eukaryota</taxon>
        <taxon>Fungi</taxon>
        <taxon>Dikarya</taxon>
        <taxon>Ascomycota</taxon>
        <taxon>Pezizomycotina</taxon>
        <taxon>Lecanoromycetes</taxon>
        <taxon>OSLEUM clade</taxon>
        <taxon>Lecanoromycetidae</taxon>
        <taxon>Lecanorales</taxon>
        <taxon>Lecanorineae</taxon>
        <taxon>Parmeliaceae</taxon>
        <taxon>Letharia</taxon>
    </lineage>
</organism>
<dbReference type="GeneID" id="59281685"/>
<feature type="transmembrane region" description="Helical" evidence="1">
    <location>
        <begin position="67"/>
        <end position="89"/>
    </location>
</feature>
<comment type="caution">
    <text evidence="2">The sequence shown here is derived from an EMBL/GenBank/DDBJ whole genome shotgun (WGS) entry which is preliminary data.</text>
</comment>
<sequence length="169" mass="18599">MATQDTFSAQRRQCRAKSDRQACPVASYVMDASKKCPLRGVTNGDRQSLPSANIVNGASPIRENVHFSASIVIGCIIFMRIFLISLRWFPLDIDFGQDFILLRLNPRWLAGNFSVPFVLWLATFLARRGSASLIAGGARMWVQRSSDTVLVHIVGCVSASASTVHVVKT</sequence>
<keyword evidence="1" id="KW-1133">Transmembrane helix</keyword>
<dbReference type="RefSeq" id="XP_037170535.1">
    <property type="nucleotide sequence ID" value="XM_037301956.1"/>
</dbReference>
<accession>A0A8H6G689</accession>
<evidence type="ECO:0000256" key="1">
    <source>
        <dbReference type="SAM" id="Phobius"/>
    </source>
</evidence>
<protein>
    <submittedName>
        <fullName evidence="2">Uncharacterized protein</fullName>
    </submittedName>
</protein>
<evidence type="ECO:0000313" key="3">
    <source>
        <dbReference type="Proteomes" id="UP000578531"/>
    </source>
</evidence>
<keyword evidence="3" id="KW-1185">Reference proteome</keyword>
<feature type="transmembrane region" description="Helical" evidence="1">
    <location>
        <begin position="109"/>
        <end position="127"/>
    </location>
</feature>
<keyword evidence="1" id="KW-0812">Transmembrane</keyword>
<gene>
    <name evidence="2" type="ORF">HO173_000005</name>
</gene>
<proteinExistence type="predicted"/>
<evidence type="ECO:0000313" key="2">
    <source>
        <dbReference type="EMBL" id="KAF6241295.1"/>
    </source>
</evidence>
<reference evidence="2 3" key="1">
    <citation type="journal article" date="2020" name="Genomics">
        <title>Complete, high-quality genomes from long-read metagenomic sequencing of two wolf lichen thalli reveals enigmatic genome architecture.</title>
        <authorList>
            <person name="McKenzie S.K."/>
            <person name="Walston R.F."/>
            <person name="Allen J.L."/>
        </authorList>
    </citation>
    <scope>NUCLEOTIDE SEQUENCE [LARGE SCALE GENOMIC DNA]</scope>
    <source>
        <strain evidence="2">WasteWater2</strain>
    </source>
</reference>